<dbReference type="RefSeq" id="WP_157420948.1">
    <property type="nucleotide sequence ID" value="NZ_CP014859.1"/>
</dbReference>
<dbReference type="Pfam" id="PF14011">
    <property type="entry name" value="ESX-1_EspG"/>
    <property type="match status" value="1"/>
</dbReference>
<gene>
    <name evidence="5" type="ORF">TL08_04555</name>
</gene>
<proteinExistence type="inferred from homology"/>
<dbReference type="AlphaFoldDB" id="A0AAC9MX74"/>
<keyword evidence="6" id="KW-1185">Reference proteome</keyword>
<comment type="subcellular location">
    <subcellularLocation>
        <location evidence="1">Cytoplasm</location>
    </subcellularLocation>
</comment>
<evidence type="ECO:0000313" key="5">
    <source>
        <dbReference type="EMBL" id="AOS61741.1"/>
    </source>
</evidence>
<sequence length="262" mass="27968">MIDAAPLERHMTLSSTEFDVCWELLGLGESPVQLQLPSPGRTWAERREIVEHALAGLAQRELVRGREPIPELAATLELLVRHEWTVDAHLSLGRQVTAIGAVHGVSGALVVHSGDAVRLTALDGRRVVAAIVELLGDAPAAAGDSISVRADVLGTAARDAAGDPHRFAELLAAGGERPATARALARMAGAPIRLGQFGVGVALPSGGRRRASRVLAFHDTESGRHLQLRRRTESGDWLTMTPADNRKITAALQELIDETRSD</sequence>
<reference evidence="6" key="1">
    <citation type="submission" date="2016-03" db="EMBL/GenBank/DDBJ databases">
        <title>Complete genome sequence of the type strain Actinoalloteichus hymeniacidonis DSM 45092.</title>
        <authorList>
            <person name="Schaffert L."/>
            <person name="Albersmeier A."/>
            <person name="Winkler A."/>
            <person name="Kalinowski J."/>
            <person name="Zotchev S."/>
            <person name="Ruckert C."/>
        </authorList>
    </citation>
    <scope>NUCLEOTIDE SEQUENCE [LARGE SCALE GENOMIC DNA]</scope>
    <source>
        <strain evidence="6">HPA177(T) (DSM 45092(T))</strain>
    </source>
</reference>
<dbReference type="InterPro" id="IPR025734">
    <property type="entry name" value="EspG"/>
</dbReference>
<dbReference type="KEGG" id="ahm:TL08_04555"/>
<evidence type="ECO:0000256" key="2">
    <source>
        <dbReference type="ARBA" id="ARBA00006411"/>
    </source>
</evidence>
<evidence type="ECO:0000256" key="3">
    <source>
        <dbReference type="ARBA" id="ARBA00022490"/>
    </source>
</evidence>
<keyword evidence="4" id="KW-0143">Chaperone</keyword>
<evidence type="ECO:0000256" key="4">
    <source>
        <dbReference type="ARBA" id="ARBA00023186"/>
    </source>
</evidence>
<name>A0AAC9MX74_9PSEU</name>
<dbReference type="EMBL" id="CP014859">
    <property type="protein sequence ID" value="AOS61741.1"/>
    <property type="molecule type" value="Genomic_DNA"/>
</dbReference>
<comment type="similarity">
    <text evidence="2">Belongs to the EspG family.</text>
</comment>
<evidence type="ECO:0000313" key="6">
    <source>
        <dbReference type="Proteomes" id="UP000095210"/>
    </source>
</evidence>
<protein>
    <submittedName>
        <fullName evidence="5">EspG family</fullName>
    </submittedName>
</protein>
<evidence type="ECO:0000256" key="1">
    <source>
        <dbReference type="ARBA" id="ARBA00004496"/>
    </source>
</evidence>
<keyword evidence="3" id="KW-0963">Cytoplasm</keyword>
<dbReference type="Proteomes" id="UP000095210">
    <property type="component" value="Chromosome"/>
</dbReference>
<accession>A0AAC9MX74</accession>
<organism evidence="5 6">
    <name type="scientific">Actinoalloteichus hymeniacidonis</name>
    <dbReference type="NCBI Taxonomy" id="340345"/>
    <lineage>
        <taxon>Bacteria</taxon>
        <taxon>Bacillati</taxon>
        <taxon>Actinomycetota</taxon>
        <taxon>Actinomycetes</taxon>
        <taxon>Pseudonocardiales</taxon>
        <taxon>Pseudonocardiaceae</taxon>
        <taxon>Actinoalloteichus</taxon>
    </lineage>
</organism>